<dbReference type="Pfam" id="PF13515">
    <property type="entry name" value="FUSC_2"/>
    <property type="match status" value="1"/>
</dbReference>
<feature type="transmembrane region" description="Helical" evidence="5">
    <location>
        <begin position="68"/>
        <end position="86"/>
    </location>
</feature>
<accession>A0ABR8UUR0</accession>
<gene>
    <name evidence="7" type="ORF">H9639_13415</name>
</gene>
<evidence type="ECO:0000313" key="7">
    <source>
        <dbReference type="EMBL" id="MBD7996297.1"/>
    </source>
</evidence>
<evidence type="ECO:0000256" key="5">
    <source>
        <dbReference type="SAM" id="Phobius"/>
    </source>
</evidence>
<dbReference type="EMBL" id="JACSQD010000006">
    <property type="protein sequence ID" value="MBD7996297.1"/>
    <property type="molecule type" value="Genomic_DNA"/>
</dbReference>
<evidence type="ECO:0000256" key="2">
    <source>
        <dbReference type="ARBA" id="ARBA00022692"/>
    </source>
</evidence>
<feature type="transmembrane region" description="Helical" evidence="5">
    <location>
        <begin position="142"/>
        <end position="164"/>
    </location>
</feature>
<dbReference type="Proteomes" id="UP000609874">
    <property type="component" value="Unassembled WGS sequence"/>
</dbReference>
<evidence type="ECO:0000256" key="4">
    <source>
        <dbReference type="ARBA" id="ARBA00023136"/>
    </source>
</evidence>
<feature type="transmembrane region" description="Helical" evidence="5">
    <location>
        <begin position="312"/>
        <end position="330"/>
    </location>
</feature>
<keyword evidence="2 5" id="KW-0812">Transmembrane</keyword>
<evidence type="ECO:0000256" key="1">
    <source>
        <dbReference type="ARBA" id="ARBA00004141"/>
    </source>
</evidence>
<protein>
    <submittedName>
        <fullName evidence="7">FUSC family protein</fullName>
    </submittedName>
</protein>
<comment type="subcellular location">
    <subcellularLocation>
        <location evidence="1">Membrane</location>
        <topology evidence="1">Multi-pass membrane protein</topology>
    </subcellularLocation>
</comment>
<name>A0ABR8UUR0_9MICC</name>
<evidence type="ECO:0000313" key="8">
    <source>
        <dbReference type="Proteomes" id="UP000609874"/>
    </source>
</evidence>
<keyword evidence="8" id="KW-1185">Reference proteome</keyword>
<keyword evidence="4 5" id="KW-0472">Membrane</keyword>
<comment type="caution">
    <text evidence="7">The sequence shown here is derived from an EMBL/GenBank/DDBJ whole genome shotgun (WGS) entry which is preliminary data.</text>
</comment>
<feature type="domain" description="Integral membrane bound transporter" evidence="6">
    <location>
        <begin position="200"/>
        <end position="324"/>
    </location>
</feature>
<keyword evidence="3 5" id="KW-1133">Transmembrane helix</keyword>
<feature type="transmembrane region" description="Helical" evidence="5">
    <location>
        <begin position="185"/>
        <end position="207"/>
    </location>
</feature>
<sequence length="349" mass="37271">MKYLREMFSMAPAHNDHHVGIRCGIGVAVPLLTLLAFGRIDLAIYASFGAFTGIYGRNEPHRQRFGHQLRAGALMLAVILAGALSSRLGLDAWGIVLGTTVVAGLGTLATGFWRLRPAGSLFHIFAYAAISSVPNQPPVWQAMAVAAATVSFAILLGLSAMLWPRYRTDWVRPVHPRFSAAQRRAVWHDAALYAAAAAAAGSVATALGIGHNYWAMVAATVPLAGATLRNRIHRGLQRVLGTFGGLAVTAVILLAALAPWQLVLVIAVLQFGAEMFIARQYALAQVVITPLALISTELAHPSDPAILIQDRAVETVIGAVVGMALVFLVHRHTTRLQARQARVNESLPA</sequence>
<feature type="transmembrane region" description="Helical" evidence="5">
    <location>
        <begin position="244"/>
        <end position="269"/>
    </location>
</feature>
<reference evidence="7 8" key="1">
    <citation type="submission" date="2020-08" db="EMBL/GenBank/DDBJ databases">
        <title>A Genomic Blueprint of the Chicken Gut Microbiome.</title>
        <authorList>
            <person name="Gilroy R."/>
            <person name="Ravi A."/>
            <person name="Getino M."/>
            <person name="Pursley I."/>
            <person name="Horton D.L."/>
            <person name="Alikhan N.-F."/>
            <person name="Baker D."/>
            <person name="Gharbi K."/>
            <person name="Hall N."/>
            <person name="Watson M."/>
            <person name="Adriaenssens E.M."/>
            <person name="Foster-Nyarko E."/>
            <person name="Jarju S."/>
            <person name="Secka A."/>
            <person name="Antonio M."/>
            <person name="Oren A."/>
            <person name="Chaudhuri R."/>
            <person name="La Ragione R.M."/>
            <person name="Hildebrand F."/>
            <person name="Pallen M.J."/>
        </authorList>
    </citation>
    <scope>NUCLEOTIDE SEQUENCE [LARGE SCALE GENOMIC DNA]</scope>
    <source>
        <strain evidence="7 8">Sa2CUA1</strain>
    </source>
</reference>
<evidence type="ECO:0000259" key="6">
    <source>
        <dbReference type="Pfam" id="PF13515"/>
    </source>
</evidence>
<feature type="transmembrane region" description="Helical" evidence="5">
    <location>
        <begin position="92"/>
        <end position="113"/>
    </location>
</feature>
<proteinExistence type="predicted"/>
<organism evidence="7 8">
    <name type="scientific">Arthrobacter gallicola</name>
    <dbReference type="NCBI Taxonomy" id="2762225"/>
    <lineage>
        <taxon>Bacteria</taxon>
        <taxon>Bacillati</taxon>
        <taxon>Actinomycetota</taxon>
        <taxon>Actinomycetes</taxon>
        <taxon>Micrococcales</taxon>
        <taxon>Micrococcaceae</taxon>
        <taxon>Arthrobacter</taxon>
    </lineage>
</organism>
<feature type="transmembrane region" description="Helical" evidence="5">
    <location>
        <begin position="281"/>
        <end position="300"/>
    </location>
</feature>
<dbReference type="RefSeq" id="WP_191808582.1">
    <property type="nucleotide sequence ID" value="NZ_JACSQD010000006.1"/>
</dbReference>
<dbReference type="InterPro" id="IPR049453">
    <property type="entry name" value="Memb_transporter_dom"/>
</dbReference>
<evidence type="ECO:0000256" key="3">
    <source>
        <dbReference type="ARBA" id="ARBA00022989"/>
    </source>
</evidence>